<keyword evidence="6 7" id="KW-0472">Membrane</keyword>
<keyword evidence="11" id="KW-1185">Reference proteome</keyword>
<dbReference type="Proteomes" id="UP001138751">
    <property type="component" value="Unassembled WGS sequence"/>
</dbReference>
<feature type="transmembrane region" description="Helical" evidence="7">
    <location>
        <begin position="249"/>
        <end position="276"/>
    </location>
</feature>
<protein>
    <submittedName>
        <fullName evidence="10">DUF4040 domain-containing protein</fullName>
    </submittedName>
</protein>
<evidence type="ECO:0000256" key="6">
    <source>
        <dbReference type="ARBA" id="ARBA00023136"/>
    </source>
</evidence>
<accession>A0A9X9X4J1</accession>
<reference evidence="10" key="1">
    <citation type="submission" date="2020-01" db="EMBL/GenBank/DDBJ databases">
        <authorList>
            <person name="Rat A."/>
        </authorList>
    </citation>
    <scope>NUCLEOTIDE SEQUENCE</scope>
    <source>
        <strain evidence="10">LMG 31231</strain>
    </source>
</reference>
<reference evidence="10" key="2">
    <citation type="journal article" date="2021" name="Syst. Appl. Microbiol.">
        <title>Roseomonas hellenica sp. nov., isolated from roots of wild-growing Alkanna tinctoria.</title>
        <authorList>
            <person name="Rat A."/>
            <person name="Naranjo H.D."/>
            <person name="Lebbe L."/>
            <person name="Cnockaert M."/>
            <person name="Krigas N."/>
            <person name="Grigoriadou K."/>
            <person name="Maloupa E."/>
            <person name="Willems A."/>
        </authorList>
    </citation>
    <scope>NUCLEOTIDE SEQUENCE</scope>
    <source>
        <strain evidence="10">LMG 31231</strain>
    </source>
</reference>
<evidence type="ECO:0000259" key="9">
    <source>
        <dbReference type="Pfam" id="PF13244"/>
    </source>
</evidence>
<proteinExistence type="inferred from homology"/>
<evidence type="ECO:0000259" key="8">
    <source>
        <dbReference type="Pfam" id="PF04039"/>
    </source>
</evidence>
<feature type="transmembrane region" description="Helical" evidence="7">
    <location>
        <begin position="220"/>
        <end position="237"/>
    </location>
</feature>
<dbReference type="PANTHER" id="PTHR33932">
    <property type="entry name" value="NA(+)/H(+) ANTIPORTER SUBUNIT B"/>
    <property type="match status" value="1"/>
</dbReference>
<feature type="transmembrane region" description="Helical" evidence="7">
    <location>
        <begin position="28"/>
        <end position="46"/>
    </location>
</feature>
<comment type="caution">
    <text evidence="10">The sequence shown here is derived from an EMBL/GenBank/DDBJ whole genome shotgun (WGS) entry which is preliminary data.</text>
</comment>
<dbReference type="GO" id="GO:0005886">
    <property type="term" value="C:plasma membrane"/>
    <property type="evidence" value="ECO:0007669"/>
    <property type="project" value="UniProtKB-SubCell"/>
</dbReference>
<evidence type="ECO:0000256" key="4">
    <source>
        <dbReference type="ARBA" id="ARBA00022692"/>
    </source>
</evidence>
<evidence type="ECO:0000256" key="3">
    <source>
        <dbReference type="ARBA" id="ARBA00022475"/>
    </source>
</evidence>
<evidence type="ECO:0000313" key="11">
    <source>
        <dbReference type="Proteomes" id="UP001138751"/>
    </source>
</evidence>
<keyword evidence="3" id="KW-1003">Cell membrane</keyword>
<dbReference type="InterPro" id="IPR050622">
    <property type="entry name" value="CPA3_antiporter_subunitB"/>
</dbReference>
<feature type="transmembrane region" description="Helical" evidence="7">
    <location>
        <begin position="282"/>
        <end position="304"/>
    </location>
</feature>
<dbReference type="AlphaFoldDB" id="A0A9X9X4J1"/>
<dbReference type="Pfam" id="PF13244">
    <property type="entry name" value="MbhD"/>
    <property type="match status" value="1"/>
</dbReference>
<dbReference type="Pfam" id="PF04039">
    <property type="entry name" value="MnhB"/>
    <property type="match status" value="1"/>
</dbReference>
<comment type="similarity">
    <text evidence="2">Belongs to the CPA3 antiporters (TC 2.A.63) subunit B family.</text>
</comment>
<evidence type="ECO:0000256" key="2">
    <source>
        <dbReference type="ARBA" id="ARBA00009425"/>
    </source>
</evidence>
<feature type="domain" description="MrpA C-terminal/MbhD" evidence="9">
    <location>
        <begin position="13"/>
        <end position="76"/>
    </location>
</feature>
<dbReference type="EMBL" id="JAAEDM010000136">
    <property type="protein sequence ID" value="MBR0674320.1"/>
    <property type="molecule type" value="Genomic_DNA"/>
</dbReference>
<gene>
    <name evidence="10" type="ORF">GXW76_24315</name>
</gene>
<organism evidence="10 11">
    <name type="scientific">Neoroseomonas soli</name>
    <dbReference type="NCBI Taxonomy" id="1081025"/>
    <lineage>
        <taxon>Bacteria</taxon>
        <taxon>Pseudomonadati</taxon>
        <taxon>Pseudomonadota</taxon>
        <taxon>Alphaproteobacteria</taxon>
        <taxon>Acetobacterales</taxon>
        <taxon>Acetobacteraceae</taxon>
        <taxon>Neoroseomonas</taxon>
    </lineage>
</organism>
<evidence type="ECO:0000313" key="10">
    <source>
        <dbReference type="EMBL" id="MBR0674320.1"/>
    </source>
</evidence>
<feature type="domain" description="Na+/H+ antiporter MnhB subunit-related protein" evidence="8">
    <location>
        <begin position="188"/>
        <end position="303"/>
    </location>
</feature>
<dbReference type="InterPro" id="IPR025383">
    <property type="entry name" value="MrpA_C/MbhD"/>
</dbReference>
<comment type="subcellular location">
    <subcellularLocation>
        <location evidence="1">Cell membrane</location>
        <topology evidence="1">Multi-pass membrane protein</topology>
    </subcellularLocation>
</comment>
<dbReference type="InterPro" id="IPR007182">
    <property type="entry name" value="MnhB"/>
</dbReference>
<feature type="transmembrane region" description="Helical" evidence="7">
    <location>
        <begin position="153"/>
        <end position="175"/>
    </location>
</feature>
<evidence type="ECO:0000256" key="1">
    <source>
        <dbReference type="ARBA" id="ARBA00004651"/>
    </source>
</evidence>
<feature type="transmembrane region" description="Helical" evidence="7">
    <location>
        <begin position="58"/>
        <end position="78"/>
    </location>
</feature>
<name>A0A9X9X4J1_9PROT</name>
<evidence type="ECO:0000256" key="5">
    <source>
        <dbReference type="ARBA" id="ARBA00022989"/>
    </source>
</evidence>
<dbReference type="PANTHER" id="PTHR33932:SF4">
    <property type="entry name" value="NA(+)_H(+) ANTIPORTER SUBUNIT B"/>
    <property type="match status" value="1"/>
</dbReference>
<keyword evidence="5 7" id="KW-1133">Transmembrane helix</keyword>
<sequence>MTGLLADLLIGAAILALAAGTVTARSAFTATAFFIAYGLLLALAWVRLGAVDIALTEAAISAGLSGLLLLGAASRLAACPVAEERAPGPVLKALIGLCCAAVSAAVGYAILSLPEPAPSLAEEAMAHLSVTALGNPVAGVLMSYRALDTLLEAAVVVLAVIGVWSLAPAGGWGGVPGPIHPRIEQGPLALLARLLPPIGIVVAFHILWVGSYAPGGKFQAAAILAAMWLLAWLAGLATPPRISSRRLRLAISAGTGLFLAIGMFGVLAEGAFLAYPPALTKALMLAVEFALAGSIAVALALLVMGPPEPEDRA</sequence>
<dbReference type="RefSeq" id="WP_338151035.1">
    <property type="nucleotide sequence ID" value="NZ_JAAEDM010000136.1"/>
</dbReference>
<feature type="transmembrane region" description="Helical" evidence="7">
    <location>
        <begin position="187"/>
        <end position="208"/>
    </location>
</feature>
<keyword evidence="4 7" id="KW-0812">Transmembrane</keyword>
<evidence type="ECO:0000256" key="7">
    <source>
        <dbReference type="SAM" id="Phobius"/>
    </source>
</evidence>
<feature type="transmembrane region" description="Helical" evidence="7">
    <location>
        <begin position="90"/>
        <end position="113"/>
    </location>
</feature>